<evidence type="ECO:0000313" key="2">
    <source>
        <dbReference type="EMBL" id="REJ31131.1"/>
    </source>
</evidence>
<comment type="caution">
    <text evidence="2">The sequence shown here is derived from an EMBL/GenBank/DDBJ whole genome shotgun (WGS) entry which is preliminary data.</text>
</comment>
<feature type="region of interest" description="Disordered" evidence="1">
    <location>
        <begin position="15"/>
        <end position="49"/>
    </location>
</feature>
<proteinExistence type="predicted"/>
<name>A0A3E0K7U1_9BACI</name>
<dbReference type="Proteomes" id="UP000257014">
    <property type="component" value="Unassembled WGS sequence"/>
</dbReference>
<dbReference type="AlphaFoldDB" id="A0A3E0K7U1"/>
<protein>
    <submittedName>
        <fullName evidence="2">Uncharacterized protein</fullName>
    </submittedName>
</protein>
<gene>
    <name evidence="2" type="ORF">C6P37_01995</name>
</gene>
<organism evidence="2 3">
    <name type="scientific">Caldibacillus debilis</name>
    <dbReference type="NCBI Taxonomy" id="301148"/>
    <lineage>
        <taxon>Bacteria</taxon>
        <taxon>Bacillati</taxon>
        <taxon>Bacillota</taxon>
        <taxon>Bacilli</taxon>
        <taxon>Bacillales</taxon>
        <taxon>Bacillaceae</taxon>
        <taxon>Caldibacillus</taxon>
    </lineage>
</organism>
<evidence type="ECO:0000256" key="1">
    <source>
        <dbReference type="SAM" id="MobiDB-lite"/>
    </source>
</evidence>
<reference evidence="2 3" key="1">
    <citation type="submission" date="2018-03" db="EMBL/GenBank/DDBJ databases">
        <authorList>
            <person name="Keele B.F."/>
        </authorList>
    </citation>
    <scope>NUCLEOTIDE SEQUENCE [LARGE SCALE GENOMIC DNA]</scope>
    <source>
        <strain evidence="2">ZCTH4_d</strain>
    </source>
</reference>
<dbReference type="EMBL" id="QEWE01000007">
    <property type="protein sequence ID" value="REJ31131.1"/>
    <property type="molecule type" value="Genomic_DNA"/>
</dbReference>
<evidence type="ECO:0000313" key="3">
    <source>
        <dbReference type="Proteomes" id="UP000257014"/>
    </source>
</evidence>
<accession>A0A3E0K7U1</accession>
<sequence>MNPFEFLNPIGGRGRFPARSETAPKGLTGVWPPAKGHVPSAKTAKGNDGNPAAGDLLAGVFVKTIDLGMEGLGLPAIPFFCGNCSSIRKGMDFHGEGLINAGI</sequence>